<dbReference type="SUPFAM" id="SSF47384">
    <property type="entry name" value="Homodimeric domain of signal transducing histidine kinase"/>
    <property type="match status" value="1"/>
</dbReference>
<evidence type="ECO:0000256" key="3">
    <source>
        <dbReference type="ARBA" id="ARBA00022553"/>
    </source>
</evidence>
<evidence type="ECO:0000256" key="2">
    <source>
        <dbReference type="ARBA" id="ARBA00012438"/>
    </source>
</evidence>
<dbReference type="STRING" id="445961.IW15_19680"/>
<dbReference type="InterPro" id="IPR011110">
    <property type="entry name" value="Reg_prop"/>
</dbReference>
<sequence>MIDLYKNIFLLFLLLPFYTLQSQRPIMELYNTDNGLPQNSVKDIIKDKYGFIWLTTENGMVRYDGVNFLVYKNFPLNSQRFTYFYGSPKKDSIFTNGDYGNTILLHEKKPVIFKNNKNNKIFISHNNTDYLLYCSNYNYGAAPGINYYMNLQHGMYYIKENSLVYKPSQTQKKETLAINAFYNNIIRIFVIDESLFHLDFKNQKVNQIEKGKIVNHYNIPLLTDHKSKIFWSQINNQVFIINENTLYTCHYKNGQLKISKLIQMNGHIKKDNLSSIYYDEFYKKLYLGSSTEGLQIISFPEFMTSKNYASKSPSVFYSTLPYDSSSVITPLGEIYNRNGFVKNYHFKDVISFFMGYDEKGNIIVRKEGDAIMYKKENSYTKTTSIPIKDFFLTDFFFDENKYYALIVKPKKNNTNQYYGILAIYNGKSFSSIYKKIIFNDEPTKFIFLDPNNILVGTIKGLYKVSLKTNKIYNLTIKNDLSIRNIIKSKNGHFWITTIGKGFYLLRDNRLIKMPYDINGNISSSHTILEDANGFFWIPTNNGLYKILEYQLLKYADDQQYKVNYYCYSKDSGFNTNEFNGGGNVSGNKLKNGEFVIPSLNGLVFFNPLKVKSYYPKNIYLERALIDNREVYFKNNLYVDQKSDHAEIFIDVPYYANPDNVTIEAKLNDTSQKKWQFIGKDRKFYISNLGYGNYTFMVRILVNDEGKFIYKKINIIIPPYFYQTLWFKVLAITTLLLVLNFLIRWRISFLKKKNYELEGIINLRTKNLSDTVEKLEATKIQLHNEIEQQKKLIGTISHDITTPIKFIALTAKEVLENKDFSQHRAEKILTSIYKSSDQLYNFTITLKEYADIYSHRSDTTESYSLYKLIEEKIILFNPIADNNNTAIINNVDTYLCTRISKNILAAILHNLLDNSVKYTKNGTITIHSTIENENIILLITDTGIGMDEQKIEYYTRLQDNIESEKLLLQKYGMGLHLVLQLLQMIESKIVFQKNTKQGTSFKLILTNRKND</sequence>
<reference evidence="7 8" key="1">
    <citation type="submission" date="2014-07" db="EMBL/GenBank/DDBJ databases">
        <title>Genome of Chryseobacterium soli DSM 19298.</title>
        <authorList>
            <person name="Stropko S.J."/>
            <person name="Pipes S.E."/>
            <person name="Newman J."/>
        </authorList>
    </citation>
    <scope>NUCLEOTIDE SEQUENCE [LARGE SCALE GENOMIC DNA]</scope>
    <source>
        <strain evidence="7 8">DSM 19298</strain>
    </source>
</reference>
<dbReference type="SMART" id="SM00387">
    <property type="entry name" value="HATPase_c"/>
    <property type="match status" value="1"/>
</dbReference>
<dbReference type="Proteomes" id="UP000028705">
    <property type="component" value="Unassembled WGS sequence"/>
</dbReference>
<keyword evidence="5" id="KW-0472">Membrane</keyword>
<dbReference type="SUPFAM" id="SSF69322">
    <property type="entry name" value="Tricorn protease domain 2"/>
    <property type="match status" value="1"/>
</dbReference>
<name>A0A086A1J7_9FLAO</name>
<dbReference type="AlphaFoldDB" id="A0A086A1J7"/>
<keyword evidence="7" id="KW-0808">Transferase</keyword>
<dbReference type="Gene3D" id="2.60.40.10">
    <property type="entry name" value="Immunoglobulins"/>
    <property type="match status" value="1"/>
</dbReference>
<dbReference type="eggNOG" id="COG2205">
    <property type="taxonomic scope" value="Bacteria"/>
</dbReference>
<dbReference type="InterPro" id="IPR036890">
    <property type="entry name" value="HATPase_C_sf"/>
</dbReference>
<dbReference type="PANTHER" id="PTHR43547:SF2">
    <property type="entry name" value="HYBRID SIGNAL TRANSDUCTION HISTIDINE KINASE C"/>
    <property type="match status" value="1"/>
</dbReference>
<dbReference type="EC" id="2.7.13.3" evidence="2"/>
<dbReference type="Pfam" id="PF02518">
    <property type="entry name" value="HATPase_c"/>
    <property type="match status" value="1"/>
</dbReference>
<evidence type="ECO:0000256" key="5">
    <source>
        <dbReference type="SAM" id="Phobius"/>
    </source>
</evidence>
<feature type="domain" description="Histidine kinase" evidence="6">
    <location>
        <begin position="794"/>
        <end position="1008"/>
    </location>
</feature>
<evidence type="ECO:0000313" key="8">
    <source>
        <dbReference type="Proteomes" id="UP000028705"/>
    </source>
</evidence>
<organism evidence="7 8">
    <name type="scientific">Chryseobacterium soli</name>
    <dbReference type="NCBI Taxonomy" id="445961"/>
    <lineage>
        <taxon>Bacteria</taxon>
        <taxon>Pseudomonadati</taxon>
        <taxon>Bacteroidota</taxon>
        <taxon>Flavobacteriia</taxon>
        <taxon>Flavobacteriales</taxon>
        <taxon>Weeksellaceae</taxon>
        <taxon>Chryseobacterium group</taxon>
        <taxon>Chryseobacterium</taxon>
    </lineage>
</organism>
<dbReference type="InterPro" id="IPR003594">
    <property type="entry name" value="HATPase_dom"/>
</dbReference>
<gene>
    <name evidence="7" type="ORF">IW15_19680</name>
</gene>
<dbReference type="CDD" id="cd00082">
    <property type="entry name" value="HisKA"/>
    <property type="match status" value="1"/>
</dbReference>
<dbReference type="Gene3D" id="1.10.287.130">
    <property type="match status" value="1"/>
</dbReference>
<comment type="caution">
    <text evidence="7">The sequence shown here is derived from an EMBL/GenBank/DDBJ whole genome shotgun (WGS) entry which is preliminary data.</text>
</comment>
<comment type="catalytic activity">
    <reaction evidence="1">
        <text>ATP + protein L-histidine = ADP + protein N-phospho-L-histidine.</text>
        <dbReference type="EC" id="2.7.13.3"/>
    </reaction>
</comment>
<dbReference type="EMBL" id="JPRH01000010">
    <property type="protein sequence ID" value="KFF10561.1"/>
    <property type="molecule type" value="Genomic_DNA"/>
</dbReference>
<keyword evidence="8" id="KW-1185">Reference proteome</keyword>
<dbReference type="InterPro" id="IPR015943">
    <property type="entry name" value="WD40/YVTN_repeat-like_dom_sf"/>
</dbReference>
<protein>
    <recommendedName>
        <fullName evidence="2">histidine kinase</fullName>
        <ecNumber evidence="2">2.7.13.3</ecNumber>
    </recommendedName>
</protein>
<dbReference type="Pfam" id="PF07494">
    <property type="entry name" value="Reg_prop"/>
    <property type="match status" value="1"/>
</dbReference>
<dbReference type="InterPro" id="IPR005467">
    <property type="entry name" value="His_kinase_dom"/>
</dbReference>
<keyword evidence="4" id="KW-0175">Coiled coil</keyword>
<dbReference type="PROSITE" id="PS50109">
    <property type="entry name" value="HIS_KIN"/>
    <property type="match status" value="1"/>
</dbReference>
<dbReference type="InterPro" id="IPR013783">
    <property type="entry name" value="Ig-like_fold"/>
</dbReference>
<dbReference type="PANTHER" id="PTHR43547">
    <property type="entry name" value="TWO-COMPONENT HISTIDINE KINASE"/>
    <property type="match status" value="1"/>
</dbReference>
<proteinExistence type="predicted"/>
<keyword evidence="7" id="KW-0418">Kinase</keyword>
<dbReference type="InterPro" id="IPR036097">
    <property type="entry name" value="HisK_dim/P_sf"/>
</dbReference>
<dbReference type="Gene3D" id="2.130.10.10">
    <property type="entry name" value="YVTN repeat-like/Quinoprotein amine dehydrogenase"/>
    <property type="match status" value="2"/>
</dbReference>
<evidence type="ECO:0000259" key="6">
    <source>
        <dbReference type="PROSITE" id="PS50109"/>
    </source>
</evidence>
<dbReference type="InterPro" id="IPR003661">
    <property type="entry name" value="HisK_dim/P_dom"/>
</dbReference>
<dbReference type="SUPFAM" id="SSF55874">
    <property type="entry name" value="ATPase domain of HSP90 chaperone/DNA topoisomerase II/histidine kinase"/>
    <property type="match status" value="1"/>
</dbReference>
<feature type="coiled-coil region" evidence="4">
    <location>
        <begin position="764"/>
        <end position="791"/>
    </location>
</feature>
<evidence type="ECO:0000256" key="1">
    <source>
        <dbReference type="ARBA" id="ARBA00000085"/>
    </source>
</evidence>
<accession>A0A086A1J7</accession>
<keyword evidence="5" id="KW-0812">Transmembrane</keyword>
<keyword evidence="5" id="KW-1133">Transmembrane helix</keyword>
<dbReference type="Gene3D" id="3.30.565.10">
    <property type="entry name" value="Histidine kinase-like ATPase, C-terminal domain"/>
    <property type="match status" value="1"/>
</dbReference>
<feature type="transmembrane region" description="Helical" evidence="5">
    <location>
        <begin position="719"/>
        <end position="742"/>
    </location>
</feature>
<keyword evidence="3" id="KW-0597">Phosphoprotein</keyword>
<evidence type="ECO:0000313" key="7">
    <source>
        <dbReference type="EMBL" id="KFF10561.1"/>
    </source>
</evidence>
<dbReference type="eggNOG" id="COG3292">
    <property type="taxonomic scope" value="Bacteria"/>
</dbReference>
<evidence type="ECO:0000256" key="4">
    <source>
        <dbReference type="SAM" id="Coils"/>
    </source>
</evidence>
<dbReference type="GO" id="GO:0000155">
    <property type="term" value="F:phosphorelay sensor kinase activity"/>
    <property type="evidence" value="ECO:0007669"/>
    <property type="project" value="InterPro"/>
</dbReference>